<dbReference type="EMBL" id="HG934468">
    <property type="protein sequence ID" value="CDN31233.1"/>
    <property type="molecule type" value="Genomic_DNA"/>
</dbReference>
<accession>A0A060RBS4</accession>
<organism evidence="1 2">
    <name type="scientific">Mucinivorans hirudinis</name>
    <dbReference type="NCBI Taxonomy" id="1433126"/>
    <lineage>
        <taxon>Bacteria</taxon>
        <taxon>Pseudomonadati</taxon>
        <taxon>Bacteroidota</taxon>
        <taxon>Bacteroidia</taxon>
        <taxon>Bacteroidales</taxon>
        <taxon>Rikenellaceae</taxon>
        <taxon>Mucinivorans</taxon>
    </lineage>
</organism>
<dbReference type="eggNOG" id="ENOG50339DB">
    <property type="taxonomic scope" value="Bacteria"/>
</dbReference>
<reference evidence="1 2" key="1">
    <citation type="journal article" date="2015" name="Genome Announc.">
        <title>Complete Genome Sequence of the Novel Leech Symbiont Mucinivorans hirudinis M3T.</title>
        <authorList>
            <person name="Nelson M.C."/>
            <person name="Bomar L."/>
            <person name="Graf J."/>
        </authorList>
    </citation>
    <scope>NUCLEOTIDE SEQUENCE [LARGE SCALE GENOMIC DNA]</scope>
    <source>
        <strain evidence="2">M3</strain>
    </source>
</reference>
<sequence length="167" mass="18315">MLSGELLEVQELWTSWQSDAPAYLADSMPQFDDYPAAAIAWAAYFGMGAAALWDENWGRYSSAESLYELIRTPRGFDAMDEYVTEELLKMGGIESVALSDFLCSAAHTALAMMRAEGVENGSKEAFHLYASTVAVFFRVGVAISLQRAGYAYHKVKVDLTPSSVVSD</sequence>
<keyword evidence="2" id="KW-1185">Reference proteome</keyword>
<proteinExistence type="predicted"/>
<dbReference type="HOGENOM" id="CLU_1487783_0_0_10"/>
<evidence type="ECO:0000313" key="2">
    <source>
        <dbReference type="Proteomes" id="UP000027616"/>
    </source>
</evidence>
<gene>
    <name evidence="1" type="ORF">BN938_1138</name>
</gene>
<name>A0A060RBS4_9BACT</name>
<dbReference type="Proteomes" id="UP000027616">
    <property type="component" value="Chromosome I"/>
</dbReference>
<evidence type="ECO:0000313" key="1">
    <source>
        <dbReference type="EMBL" id="CDN31233.1"/>
    </source>
</evidence>
<protein>
    <submittedName>
        <fullName evidence="1">Uncharacterized protein</fullName>
    </submittedName>
</protein>
<dbReference type="AlphaFoldDB" id="A0A060RBS4"/>
<dbReference type="KEGG" id="rbc:BN938_1138"/>